<dbReference type="EMBL" id="KV922201">
    <property type="protein sequence ID" value="ORE01004.1"/>
    <property type="molecule type" value="Genomic_DNA"/>
</dbReference>
<proteinExistence type="predicted"/>
<gene>
    <name evidence="1" type="ORF">BCV72DRAFT_282917</name>
</gene>
<protein>
    <submittedName>
        <fullName evidence="1">Uncharacterized protein</fullName>
    </submittedName>
</protein>
<sequence>MIKNLASKHPMQQLTKNYTTDRNNNHQRLFIAENIYEQFSFLLNMLPLSPSAPSKLALTWSQQLPIMYSVLHKLYQLQHGRTIPIKHPHDEKLLIWLN</sequence>
<dbReference type="VEuPathDB" id="FungiDB:BCV72DRAFT_282917"/>
<dbReference type="Proteomes" id="UP000242414">
    <property type="component" value="Unassembled WGS sequence"/>
</dbReference>
<accession>A0A1X0QMN4</accession>
<organism evidence="1">
    <name type="scientific">Rhizopus microsporus var. microsporus</name>
    <dbReference type="NCBI Taxonomy" id="86635"/>
    <lineage>
        <taxon>Eukaryota</taxon>
        <taxon>Fungi</taxon>
        <taxon>Fungi incertae sedis</taxon>
        <taxon>Mucoromycota</taxon>
        <taxon>Mucoromycotina</taxon>
        <taxon>Mucoromycetes</taxon>
        <taxon>Mucorales</taxon>
        <taxon>Mucorineae</taxon>
        <taxon>Rhizopodaceae</taxon>
        <taxon>Rhizopus</taxon>
    </lineage>
</organism>
<dbReference type="OrthoDB" id="2277247at2759"/>
<dbReference type="AlphaFoldDB" id="A0A1X0QMN4"/>
<evidence type="ECO:0000313" key="1">
    <source>
        <dbReference type="EMBL" id="ORE01004.1"/>
    </source>
</evidence>
<name>A0A1X0QMN4_RHIZD</name>
<reference evidence="1" key="1">
    <citation type="journal article" date="2016" name="Proc. Natl. Acad. Sci. U.S.A.">
        <title>Lipid metabolic changes in an early divergent fungus govern the establishment of a mutualistic symbiosis with endobacteria.</title>
        <authorList>
            <person name="Lastovetsky O.A."/>
            <person name="Gaspar M.L."/>
            <person name="Mondo S.J."/>
            <person name="LaButti K.M."/>
            <person name="Sandor L."/>
            <person name="Grigoriev I.V."/>
            <person name="Henry S.A."/>
            <person name="Pawlowska T.E."/>
        </authorList>
    </citation>
    <scope>NUCLEOTIDE SEQUENCE [LARGE SCALE GENOMIC DNA]</scope>
    <source>
        <strain evidence="1">ATCC 52814</strain>
    </source>
</reference>